<proteinExistence type="predicted"/>
<dbReference type="SUPFAM" id="SSF57850">
    <property type="entry name" value="RING/U-box"/>
    <property type="match status" value="1"/>
</dbReference>
<dbReference type="PROSITE" id="PS50089">
    <property type="entry name" value="ZF_RING_2"/>
    <property type="match status" value="1"/>
</dbReference>
<evidence type="ECO:0000313" key="4">
    <source>
        <dbReference type="Proteomes" id="UP000626109"/>
    </source>
</evidence>
<dbReference type="InterPro" id="IPR001841">
    <property type="entry name" value="Znf_RING"/>
</dbReference>
<dbReference type="GO" id="GO:0008270">
    <property type="term" value="F:zinc ion binding"/>
    <property type="evidence" value="ECO:0007669"/>
    <property type="project" value="UniProtKB-KW"/>
</dbReference>
<evidence type="ECO:0000259" key="2">
    <source>
        <dbReference type="PROSITE" id="PS50089"/>
    </source>
</evidence>
<gene>
    <name evidence="3" type="ORF">PGLA2088_LOCUS7554</name>
</gene>
<sequence>MLPNAWHFFCGGGACGEVASPFQEVDDDVVSLLLEATPPMQEVSEESRIAVVRRSMAMFGDLSPRSSRCSESHRDVRRQCALVVRHPRLVVSPADGDMVDTTVWHGALTECGICLESLVEGESIQPMAQCRHVLHADCANSWLRSLPSHTLGLARCPMCRGPVTAVRWALPPAEADVSWLRVFRLYAMAQLSGKAFTALAGLPLLEELDLCGCRVEDPAIEEFLSAASPSPLHTLNLTWCPALTDRSMLAVAQCCPRVSWLSFFGNTNMTSSAVEALASSACGRSLRFLDIRGLTQAAQYSADSQSVRRLFPSVVETELHH</sequence>
<dbReference type="InterPro" id="IPR032675">
    <property type="entry name" value="LRR_dom_sf"/>
</dbReference>
<keyword evidence="1" id="KW-0862">Zinc</keyword>
<dbReference type="Gene3D" id="3.30.40.10">
    <property type="entry name" value="Zinc/RING finger domain, C3HC4 (zinc finger)"/>
    <property type="match status" value="1"/>
</dbReference>
<keyword evidence="1" id="KW-0863">Zinc-finger</keyword>
<dbReference type="Gene3D" id="3.80.10.10">
    <property type="entry name" value="Ribonuclease Inhibitor"/>
    <property type="match status" value="1"/>
</dbReference>
<dbReference type="InterPro" id="IPR006553">
    <property type="entry name" value="Leu-rich_rpt_Cys-con_subtyp"/>
</dbReference>
<dbReference type="SMART" id="SM00367">
    <property type="entry name" value="LRR_CC"/>
    <property type="match status" value="3"/>
</dbReference>
<dbReference type="PANTHER" id="PTHR13318">
    <property type="entry name" value="PARTNER OF PAIRED, ISOFORM B-RELATED"/>
    <property type="match status" value="1"/>
</dbReference>
<dbReference type="Proteomes" id="UP000626109">
    <property type="component" value="Unassembled WGS sequence"/>
</dbReference>
<dbReference type="PANTHER" id="PTHR13318:SF223">
    <property type="entry name" value="RNI-LIKE SUPERFAMILY PROTEIN"/>
    <property type="match status" value="1"/>
</dbReference>
<accession>A0A813IHG6</accession>
<dbReference type="EMBL" id="CAJNNW010007904">
    <property type="protein sequence ID" value="CAE8649587.1"/>
    <property type="molecule type" value="Genomic_DNA"/>
</dbReference>
<feature type="domain" description="RING-type" evidence="2">
    <location>
        <begin position="111"/>
        <end position="160"/>
    </location>
</feature>
<reference evidence="3" key="1">
    <citation type="submission" date="2021-02" db="EMBL/GenBank/DDBJ databases">
        <authorList>
            <person name="Dougan E. K."/>
            <person name="Rhodes N."/>
            <person name="Thang M."/>
            <person name="Chan C."/>
        </authorList>
    </citation>
    <scope>NUCLEOTIDE SEQUENCE</scope>
</reference>
<comment type="caution">
    <text evidence="3">The sequence shown here is derived from an EMBL/GenBank/DDBJ whole genome shotgun (WGS) entry which is preliminary data.</text>
</comment>
<dbReference type="InterPro" id="IPR013083">
    <property type="entry name" value="Znf_RING/FYVE/PHD"/>
</dbReference>
<organism evidence="3 4">
    <name type="scientific">Polarella glacialis</name>
    <name type="common">Dinoflagellate</name>
    <dbReference type="NCBI Taxonomy" id="89957"/>
    <lineage>
        <taxon>Eukaryota</taxon>
        <taxon>Sar</taxon>
        <taxon>Alveolata</taxon>
        <taxon>Dinophyceae</taxon>
        <taxon>Suessiales</taxon>
        <taxon>Suessiaceae</taxon>
        <taxon>Polarella</taxon>
    </lineage>
</organism>
<dbReference type="SMART" id="SM01197">
    <property type="entry name" value="FANCL_C"/>
    <property type="match status" value="1"/>
</dbReference>
<dbReference type="SMART" id="SM00184">
    <property type="entry name" value="RING"/>
    <property type="match status" value="1"/>
</dbReference>
<keyword evidence="1" id="KW-0479">Metal-binding</keyword>
<evidence type="ECO:0000256" key="1">
    <source>
        <dbReference type="PROSITE-ProRule" id="PRU00175"/>
    </source>
</evidence>
<protein>
    <recommendedName>
        <fullName evidence="2">RING-type domain-containing protein</fullName>
    </recommendedName>
</protein>
<name>A0A813IHG6_POLGL</name>
<dbReference type="SUPFAM" id="SSF52047">
    <property type="entry name" value="RNI-like"/>
    <property type="match status" value="1"/>
</dbReference>
<dbReference type="Pfam" id="PF13639">
    <property type="entry name" value="zf-RING_2"/>
    <property type="match status" value="1"/>
</dbReference>
<dbReference type="GO" id="GO:0031146">
    <property type="term" value="P:SCF-dependent proteasomal ubiquitin-dependent protein catabolic process"/>
    <property type="evidence" value="ECO:0007669"/>
    <property type="project" value="TreeGrafter"/>
</dbReference>
<dbReference type="GO" id="GO:0019005">
    <property type="term" value="C:SCF ubiquitin ligase complex"/>
    <property type="evidence" value="ECO:0007669"/>
    <property type="project" value="TreeGrafter"/>
</dbReference>
<dbReference type="AlphaFoldDB" id="A0A813IHG6"/>
<evidence type="ECO:0000313" key="3">
    <source>
        <dbReference type="EMBL" id="CAE8649587.1"/>
    </source>
</evidence>